<dbReference type="PANTHER" id="PTHR43153:SF1">
    <property type="entry name" value="ELECTRON TRANSFER FLAVOPROTEIN SUBUNIT ALPHA, MITOCHONDRIAL"/>
    <property type="match status" value="1"/>
</dbReference>
<evidence type="ECO:0000313" key="1">
    <source>
        <dbReference type="EMBL" id="EQD49993.1"/>
    </source>
</evidence>
<dbReference type="PANTHER" id="PTHR43153">
    <property type="entry name" value="ELECTRON TRANSFER FLAVOPROTEIN ALPHA"/>
    <property type="match status" value="1"/>
</dbReference>
<accession>T0ZZF3</accession>
<proteinExistence type="predicted"/>
<comment type="caution">
    <text evidence="1">The sequence shown here is derived from an EMBL/GenBank/DDBJ whole genome shotgun (WGS) entry which is preliminary data.</text>
</comment>
<protein>
    <submittedName>
        <fullName evidence="1">Electron transfer flavoprotein alpha-subunit</fullName>
    </submittedName>
</protein>
<dbReference type="InterPro" id="IPR001308">
    <property type="entry name" value="ETF_a/FixB"/>
</dbReference>
<dbReference type="InterPro" id="IPR029035">
    <property type="entry name" value="DHS-like_NAD/FAD-binding_dom"/>
</dbReference>
<reference evidence="1" key="1">
    <citation type="submission" date="2013-08" db="EMBL/GenBank/DDBJ databases">
        <authorList>
            <person name="Mendez C."/>
            <person name="Richter M."/>
            <person name="Ferrer M."/>
            <person name="Sanchez J."/>
        </authorList>
    </citation>
    <scope>NUCLEOTIDE SEQUENCE</scope>
</reference>
<sequence length="54" mass="5833">HIVGMVSSRVIVAINNDSSAPIFRVADYGVVGDLFQIVPALTKEIRRVRGLPAN</sequence>
<reference evidence="1" key="2">
    <citation type="journal article" date="2014" name="ISME J.">
        <title>Microbial stratification in low pH oxic and suboxic macroscopic growths along an acid mine drainage.</title>
        <authorList>
            <person name="Mendez-Garcia C."/>
            <person name="Mesa V."/>
            <person name="Sprenger R.R."/>
            <person name="Richter M."/>
            <person name="Diez M.S."/>
            <person name="Solano J."/>
            <person name="Bargiela R."/>
            <person name="Golyshina O.V."/>
            <person name="Manteca A."/>
            <person name="Ramos J.L."/>
            <person name="Gallego J.R."/>
            <person name="Llorente I."/>
            <person name="Martins Dos Santos V.A."/>
            <person name="Jensen O.N."/>
            <person name="Pelaez A.I."/>
            <person name="Sanchez J."/>
            <person name="Ferrer M."/>
        </authorList>
    </citation>
    <scope>NUCLEOTIDE SEQUENCE</scope>
</reference>
<dbReference type="Gene3D" id="3.40.50.1220">
    <property type="entry name" value="TPP-binding domain"/>
    <property type="match status" value="1"/>
</dbReference>
<feature type="non-terminal residue" evidence="1">
    <location>
        <position position="1"/>
    </location>
</feature>
<dbReference type="EMBL" id="AUZY01007394">
    <property type="protein sequence ID" value="EQD49993.1"/>
    <property type="molecule type" value="Genomic_DNA"/>
</dbReference>
<dbReference type="GO" id="GO:0009055">
    <property type="term" value="F:electron transfer activity"/>
    <property type="evidence" value="ECO:0007669"/>
    <property type="project" value="InterPro"/>
</dbReference>
<dbReference type="SUPFAM" id="SSF52467">
    <property type="entry name" value="DHS-like NAD/FAD-binding domain"/>
    <property type="match status" value="1"/>
</dbReference>
<dbReference type="GO" id="GO:0033539">
    <property type="term" value="P:fatty acid beta-oxidation using acyl-CoA dehydrogenase"/>
    <property type="evidence" value="ECO:0007669"/>
    <property type="project" value="TreeGrafter"/>
</dbReference>
<gene>
    <name evidence="1" type="ORF">B1B_11387</name>
</gene>
<dbReference type="GO" id="GO:0050660">
    <property type="term" value="F:flavin adenine dinucleotide binding"/>
    <property type="evidence" value="ECO:0007669"/>
    <property type="project" value="InterPro"/>
</dbReference>
<dbReference type="AlphaFoldDB" id="T0ZZF3"/>
<name>T0ZZF3_9ZZZZ</name>
<organism evidence="1">
    <name type="scientific">mine drainage metagenome</name>
    <dbReference type="NCBI Taxonomy" id="410659"/>
    <lineage>
        <taxon>unclassified sequences</taxon>
        <taxon>metagenomes</taxon>
        <taxon>ecological metagenomes</taxon>
    </lineage>
</organism>